<gene>
    <name evidence="1" type="ORF">NCTC5047_01530</name>
</gene>
<evidence type="ECO:0000313" key="2">
    <source>
        <dbReference type="Proteomes" id="UP000254340"/>
    </source>
</evidence>
<accession>A0A377X0L8</accession>
<reference evidence="1 2" key="1">
    <citation type="submission" date="2018-06" db="EMBL/GenBank/DDBJ databases">
        <authorList>
            <consortium name="Pathogen Informatics"/>
            <person name="Doyle S."/>
        </authorList>
    </citation>
    <scope>NUCLEOTIDE SEQUENCE [LARGE SCALE GENOMIC DNA]</scope>
    <source>
        <strain evidence="1 2">NCTC5047</strain>
    </source>
</reference>
<organism evidence="1 2">
    <name type="scientific">Klebsiella pneumoniae</name>
    <dbReference type="NCBI Taxonomy" id="573"/>
    <lineage>
        <taxon>Bacteria</taxon>
        <taxon>Pseudomonadati</taxon>
        <taxon>Pseudomonadota</taxon>
        <taxon>Gammaproteobacteria</taxon>
        <taxon>Enterobacterales</taxon>
        <taxon>Enterobacteriaceae</taxon>
        <taxon>Klebsiella/Raoultella group</taxon>
        <taxon>Klebsiella</taxon>
        <taxon>Klebsiella pneumoniae complex</taxon>
    </lineage>
</organism>
<dbReference type="Proteomes" id="UP000254340">
    <property type="component" value="Unassembled WGS sequence"/>
</dbReference>
<evidence type="ECO:0000313" key="1">
    <source>
        <dbReference type="EMBL" id="STT78748.1"/>
    </source>
</evidence>
<proteinExistence type="predicted"/>
<name>A0A377X0L8_KLEPN</name>
<protein>
    <submittedName>
        <fullName evidence="1">Uncharacterized protein</fullName>
    </submittedName>
</protein>
<dbReference type="AlphaFoldDB" id="A0A377X0L8"/>
<sequence>MFYFPCIFFGLFFGMGQHRAQKGLRLFNLTQFLVFLTEGFTLLREQPSQLSDANEVFLTHDRFYNAVMSFLQHCQYIKVGDFRGQLIEVHCSGSQNQDTCIASFH</sequence>
<dbReference type="EMBL" id="UGLH01000005">
    <property type="protein sequence ID" value="STT78748.1"/>
    <property type="molecule type" value="Genomic_DNA"/>
</dbReference>